<reference evidence="1 2" key="1">
    <citation type="submission" date="2024-04" db="EMBL/GenBank/DDBJ databases">
        <title>genome sequences of Mucor flavus KT1a and Helicostylum pulchrum KT1b strains isolated from the surface of a dry-aged beef.</title>
        <authorList>
            <person name="Toyotome T."/>
            <person name="Hosono M."/>
            <person name="Torimaru M."/>
            <person name="Fukuda K."/>
            <person name="Mikami N."/>
        </authorList>
    </citation>
    <scope>NUCLEOTIDE SEQUENCE [LARGE SCALE GENOMIC DNA]</scope>
    <source>
        <strain evidence="1 2">KT1a</strain>
    </source>
</reference>
<keyword evidence="2" id="KW-1185">Reference proteome</keyword>
<proteinExistence type="predicted"/>
<protein>
    <submittedName>
        <fullName evidence="1">Uncharacterized protein</fullName>
    </submittedName>
</protein>
<sequence>MAEVYDLHRHTDCVVFHFGETTVHRGCFSTTTISIDNKTFWVQSDSYIAYDKQKSNILSWGSEKVANREDSVHIDKFRDRLYRLFKKSREKWDQDDLFLLKAVSDFIRLSVEKLMDKNVKQIKDTGALHYVFVVPTEWEEEIRQLFIRPIFILANLISKDDHKDRLLFCSDVESIFYYFLTDYYYSGNPKATRNGIVGRITPVKKSKALIKIDSIFVGNPLFYFSSSLVFPKITTSNSLSLTTSDIKSGIREFIKTEYFFDAQEETILNIMEELGSNFYKNMAERDEASYLMIPFITDESISEFDKNQKTLIQLIRPFDICAEISKKKTNSLKDLLQNNLLKSYSILKYTDKFSSKIELDRGLENWARFLFEYNRISFGSSYIVTKSSQYRGVQYNYMLDGAALYLLNAVQNSDIYSKPRILASDNSVTSSSKFLKPNAVMKIDISFKSTALSLSLLNQNGLVKKIWNNDYFVPDIRLRPLSSFFSFSEVSTLNVKNSFIAFVEEHFTDDSIFLAGDKNYILTKDMIVEIEDILTFGIRNKGLQVSTQQQIYIKAFVSIYMIYINHIVSRKLSTITELNSDIKIGYAVTIDNMLLKRLFGIEDNLKDIIYASNLVQKDDGSKKLRIATQGEGLFLVIQQFFKLKFRLKSFFVVAQLHEDYVQLTLNQVVTRRNEEKEHQEAIIIQDEIIPVPNIYKSLCLKMWNKIVEDNNLIHLCKRHRKYNELELLDIFTAKNKIEFTSNLKEYISNNGDKISSGQANRIFYLNSEDEGCGDYHNINFFKLKKTDTLMFDEPLHIDDTSERIDGPFITGIDSKPAHDVPFIISIVHKGYSSSLSLAIKRSGIEVRKRHLTTIAEPMTLARY</sequence>
<organism evidence="1 2">
    <name type="scientific">Mucor flavus</name>
    <dbReference type="NCBI Taxonomy" id="439312"/>
    <lineage>
        <taxon>Eukaryota</taxon>
        <taxon>Fungi</taxon>
        <taxon>Fungi incertae sedis</taxon>
        <taxon>Mucoromycota</taxon>
        <taxon>Mucoromycotina</taxon>
        <taxon>Mucoromycetes</taxon>
        <taxon>Mucorales</taxon>
        <taxon>Mucorineae</taxon>
        <taxon>Mucoraceae</taxon>
        <taxon>Mucor</taxon>
    </lineage>
</organism>
<comment type="caution">
    <text evidence="1">The sequence shown here is derived from an EMBL/GenBank/DDBJ whole genome shotgun (WGS) entry which is preliminary data.</text>
</comment>
<evidence type="ECO:0000313" key="2">
    <source>
        <dbReference type="Proteomes" id="UP001473302"/>
    </source>
</evidence>
<evidence type="ECO:0000313" key="1">
    <source>
        <dbReference type="EMBL" id="GAA5811558.1"/>
    </source>
</evidence>
<dbReference type="Proteomes" id="UP001473302">
    <property type="component" value="Unassembled WGS sequence"/>
</dbReference>
<dbReference type="EMBL" id="BAABUK010000010">
    <property type="protein sequence ID" value="GAA5811558.1"/>
    <property type="molecule type" value="Genomic_DNA"/>
</dbReference>
<accession>A0ABP9YXH6</accession>
<name>A0ABP9YXH6_9FUNG</name>
<gene>
    <name evidence="1" type="ORF">MFLAVUS_004996</name>
</gene>